<keyword evidence="1 2" id="KW-0812">Transmembrane</keyword>
<reference evidence="3" key="3">
    <citation type="submission" date="2015-04" db="UniProtKB">
        <authorList>
            <consortium name="EnsemblPlants"/>
        </authorList>
    </citation>
    <scope>IDENTIFICATION</scope>
    <source>
        <strain evidence="3">cv. Jemalong A17</strain>
    </source>
</reference>
<name>A0A072VP70_MEDTR</name>
<organism evidence="2 4">
    <name type="scientific">Medicago truncatula</name>
    <name type="common">Barrel medic</name>
    <name type="synonym">Medicago tribuloides</name>
    <dbReference type="NCBI Taxonomy" id="3880"/>
    <lineage>
        <taxon>Eukaryota</taxon>
        <taxon>Viridiplantae</taxon>
        <taxon>Streptophyta</taxon>
        <taxon>Embryophyta</taxon>
        <taxon>Tracheophyta</taxon>
        <taxon>Spermatophyta</taxon>
        <taxon>Magnoliopsida</taxon>
        <taxon>eudicotyledons</taxon>
        <taxon>Gunneridae</taxon>
        <taxon>Pentapetalae</taxon>
        <taxon>rosids</taxon>
        <taxon>fabids</taxon>
        <taxon>Fabales</taxon>
        <taxon>Fabaceae</taxon>
        <taxon>Papilionoideae</taxon>
        <taxon>50 kb inversion clade</taxon>
        <taxon>NPAAA clade</taxon>
        <taxon>Hologalegina</taxon>
        <taxon>IRL clade</taxon>
        <taxon>Trifolieae</taxon>
        <taxon>Medicago</taxon>
    </lineage>
</organism>
<proteinExistence type="predicted"/>
<protein>
    <submittedName>
        <fullName evidence="2">Transmembrane protein, putative</fullName>
    </submittedName>
</protein>
<evidence type="ECO:0000313" key="3">
    <source>
        <dbReference type="EnsemblPlants" id="KEH39910"/>
    </source>
</evidence>
<dbReference type="AlphaFoldDB" id="A0A072VP70"/>
<dbReference type="eggNOG" id="KOG4585">
    <property type="taxonomic scope" value="Eukaryota"/>
</dbReference>
<reference evidence="2 4" key="1">
    <citation type="journal article" date="2011" name="Nature">
        <title>The Medicago genome provides insight into the evolution of rhizobial symbioses.</title>
        <authorList>
            <person name="Young N.D."/>
            <person name="Debelle F."/>
            <person name="Oldroyd G.E."/>
            <person name="Geurts R."/>
            <person name="Cannon S.B."/>
            <person name="Udvardi M.K."/>
            <person name="Benedito V.A."/>
            <person name="Mayer K.F."/>
            <person name="Gouzy J."/>
            <person name="Schoof H."/>
            <person name="Van de Peer Y."/>
            <person name="Proost S."/>
            <person name="Cook D.R."/>
            <person name="Meyers B.C."/>
            <person name="Spannagl M."/>
            <person name="Cheung F."/>
            <person name="De Mita S."/>
            <person name="Krishnakumar V."/>
            <person name="Gundlach H."/>
            <person name="Zhou S."/>
            <person name="Mudge J."/>
            <person name="Bharti A.K."/>
            <person name="Murray J.D."/>
            <person name="Naoumkina M.A."/>
            <person name="Rosen B."/>
            <person name="Silverstein K.A."/>
            <person name="Tang H."/>
            <person name="Rombauts S."/>
            <person name="Zhao P.X."/>
            <person name="Zhou P."/>
            <person name="Barbe V."/>
            <person name="Bardou P."/>
            <person name="Bechner M."/>
            <person name="Bellec A."/>
            <person name="Berger A."/>
            <person name="Berges H."/>
            <person name="Bidwell S."/>
            <person name="Bisseling T."/>
            <person name="Choisne N."/>
            <person name="Couloux A."/>
            <person name="Denny R."/>
            <person name="Deshpande S."/>
            <person name="Dai X."/>
            <person name="Doyle J.J."/>
            <person name="Dudez A.M."/>
            <person name="Farmer A.D."/>
            <person name="Fouteau S."/>
            <person name="Franken C."/>
            <person name="Gibelin C."/>
            <person name="Gish J."/>
            <person name="Goldstein S."/>
            <person name="Gonzalez A.J."/>
            <person name="Green P.J."/>
            <person name="Hallab A."/>
            <person name="Hartog M."/>
            <person name="Hua A."/>
            <person name="Humphray S.J."/>
            <person name="Jeong D.H."/>
            <person name="Jing Y."/>
            <person name="Jocker A."/>
            <person name="Kenton S.M."/>
            <person name="Kim D.J."/>
            <person name="Klee K."/>
            <person name="Lai H."/>
            <person name="Lang C."/>
            <person name="Lin S."/>
            <person name="Macmil S.L."/>
            <person name="Magdelenat G."/>
            <person name="Matthews L."/>
            <person name="McCorrison J."/>
            <person name="Monaghan E.L."/>
            <person name="Mun J.H."/>
            <person name="Najar F.Z."/>
            <person name="Nicholson C."/>
            <person name="Noirot C."/>
            <person name="O'Bleness M."/>
            <person name="Paule C.R."/>
            <person name="Poulain J."/>
            <person name="Prion F."/>
            <person name="Qin B."/>
            <person name="Qu C."/>
            <person name="Retzel E.F."/>
            <person name="Riddle C."/>
            <person name="Sallet E."/>
            <person name="Samain S."/>
            <person name="Samson N."/>
            <person name="Sanders I."/>
            <person name="Saurat O."/>
            <person name="Scarpelli C."/>
            <person name="Schiex T."/>
            <person name="Segurens B."/>
            <person name="Severin A.J."/>
            <person name="Sherrier D.J."/>
            <person name="Shi R."/>
            <person name="Sims S."/>
            <person name="Singer S.R."/>
            <person name="Sinharoy S."/>
            <person name="Sterck L."/>
            <person name="Viollet A."/>
            <person name="Wang B.B."/>
            <person name="Wang K."/>
            <person name="Wang M."/>
            <person name="Wang X."/>
            <person name="Warfsmann J."/>
            <person name="Weissenbach J."/>
            <person name="White D.D."/>
            <person name="White J.D."/>
            <person name="Wiley G.B."/>
            <person name="Wincker P."/>
            <person name="Xing Y."/>
            <person name="Yang L."/>
            <person name="Yao Z."/>
            <person name="Ying F."/>
            <person name="Zhai J."/>
            <person name="Zhou L."/>
            <person name="Zuber A."/>
            <person name="Denarie J."/>
            <person name="Dixon R.A."/>
            <person name="May G.D."/>
            <person name="Schwartz D.C."/>
            <person name="Rogers J."/>
            <person name="Quetier F."/>
            <person name="Town C.D."/>
            <person name="Roe B.A."/>
        </authorList>
    </citation>
    <scope>NUCLEOTIDE SEQUENCE [LARGE SCALE GENOMIC DNA]</scope>
    <source>
        <strain evidence="2">A17</strain>
        <strain evidence="3 4">cv. Jemalong A17</strain>
    </source>
</reference>
<evidence type="ECO:0000313" key="4">
    <source>
        <dbReference type="Proteomes" id="UP000002051"/>
    </source>
</evidence>
<dbReference type="EMBL" id="CM001217">
    <property type="protein sequence ID" value="KEH39910.1"/>
    <property type="molecule type" value="Genomic_DNA"/>
</dbReference>
<reference evidence="2 4" key="2">
    <citation type="journal article" date="2014" name="BMC Genomics">
        <title>An improved genome release (version Mt4.0) for the model legume Medicago truncatula.</title>
        <authorList>
            <person name="Tang H."/>
            <person name="Krishnakumar V."/>
            <person name="Bidwell S."/>
            <person name="Rosen B."/>
            <person name="Chan A."/>
            <person name="Zhou S."/>
            <person name="Gentzbittel L."/>
            <person name="Childs K.L."/>
            <person name="Yandell M."/>
            <person name="Gundlach H."/>
            <person name="Mayer K.F."/>
            <person name="Schwartz D.C."/>
            <person name="Town C.D."/>
        </authorList>
    </citation>
    <scope>GENOME REANNOTATION</scope>
    <source>
        <strain evidence="2">A17</strain>
        <strain evidence="3 4">cv. Jemalong A17</strain>
    </source>
</reference>
<dbReference type="HOGENOM" id="CLU_1596942_0_0_1"/>
<keyword evidence="1" id="KW-0472">Membrane</keyword>
<feature type="transmembrane region" description="Helical" evidence="1">
    <location>
        <begin position="143"/>
        <end position="166"/>
    </location>
</feature>
<keyword evidence="4" id="KW-1185">Reference proteome</keyword>
<dbReference type="Proteomes" id="UP000002051">
    <property type="component" value="Unassembled WGS sequence"/>
</dbReference>
<gene>
    <name evidence="2" type="ordered locus">MTR_1g015073</name>
</gene>
<dbReference type="EnsemblPlants" id="KEH39910">
    <property type="protein sequence ID" value="KEH39910"/>
    <property type="gene ID" value="MTR_1g015073"/>
</dbReference>
<sequence length="167" mass="18907">MYDAPLPAYTVTAALHLFLHCDVSSAVWLKLMWWLDCLFILPPNLFVHWECWHEGESDKKVKKGKGIIWLATIWVLWNTRNEKVFNDVNVEVDAIVEEVKVLAWKWVMSKLCIPVLVFVSAEVQQFFSAIACVAEIGAASICWSVSVLIGGWAVSGFLVLLCLLVVR</sequence>
<keyword evidence="1" id="KW-1133">Transmembrane helix</keyword>
<evidence type="ECO:0000313" key="2">
    <source>
        <dbReference type="EMBL" id="KEH39910.1"/>
    </source>
</evidence>
<dbReference type="PaxDb" id="3880-AES59159"/>
<evidence type="ECO:0000256" key="1">
    <source>
        <dbReference type="SAM" id="Phobius"/>
    </source>
</evidence>
<accession>A0A072VP70</accession>